<evidence type="ECO:0000313" key="2">
    <source>
        <dbReference type="Proteomes" id="UP001560573"/>
    </source>
</evidence>
<dbReference type="SUPFAM" id="SSF48452">
    <property type="entry name" value="TPR-like"/>
    <property type="match status" value="1"/>
</dbReference>
<evidence type="ECO:0000313" key="1">
    <source>
        <dbReference type="EMBL" id="MEX6690146.1"/>
    </source>
</evidence>
<keyword evidence="1" id="KW-0449">Lipoprotein</keyword>
<protein>
    <submittedName>
        <fullName evidence="1">SusD/RagB family nutrient-binding outer membrane lipoprotein</fullName>
    </submittedName>
</protein>
<gene>
    <name evidence="1" type="ORF">QTN47_21735</name>
</gene>
<dbReference type="InterPro" id="IPR041662">
    <property type="entry name" value="SusD-like_2"/>
</dbReference>
<dbReference type="InterPro" id="IPR011990">
    <property type="entry name" value="TPR-like_helical_dom_sf"/>
</dbReference>
<name>A0ABV3ZJT7_9BACT</name>
<proteinExistence type="predicted"/>
<dbReference type="RefSeq" id="WP_369331557.1">
    <property type="nucleotide sequence ID" value="NZ_JAULBC010000008.1"/>
</dbReference>
<keyword evidence="2" id="KW-1185">Reference proteome</keyword>
<dbReference type="Gene3D" id="1.25.40.390">
    <property type="match status" value="1"/>
</dbReference>
<organism evidence="1 2">
    <name type="scientific">Danxiaibacter flavus</name>
    <dbReference type="NCBI Taxonomy" id="3049108"/>
    <lineage>
        <taxon>Bacteria</taxon>
        <taxon>Pseudomonadati</taxon>
        <taxon>Bacteroidota</taxon>
        <taxon>Chitinophagia</taxon>
        <taxon>Chitinophagales</taxon>
        <taxon>Chitinophagaceae</taxon>
        <taxon>Danxiaibacter</taxon>
    </lineage>
</organism>
<dbReference type="Proteomes" id="UP001560573">
    <property type="component" value="Unassembled WGS sequence"/>
</dbReference>
<dbReference type="Pfam" id="PF12771">
    <property type="entry name" value="SusD-like_2"/>
    <property type="match status" value="1"/>
</dbReference>
<dbReference type="EMBL" id="JAULBC010000008">
    <property type="protein sequence ID" value="MEX6690146.1"/>
    <property type="molecule type" value="Genomic_DNA"/>
</dbReference>
<accession>A0ABV3ZJT7</accession>
<reference evidence="1 2" key="1">
    <citation type="submission" date="2023-07" db="EMBL/GenBank/DDBJ databases">
        <authorList>
            <person name="Lian W.-H."/>
        </authorList>
    </citation>
    <scope>NUCLEOTIDE SEQUENCE [LARGE SCALE GENOMIC DNA]</scope>
    <source>
        <strain evidence="1 2">SYSU DXS3180</strain>
    </source>
</reference>
<sequence length="475" mass="52144">MKALKIYLPILLLAITGCKKYIDVNTDPNNPTKVQESLLLAPLEMAISHAIDAGSSVSSQSATNYGFAPILMQHYTQVVCLNQPVPNEGTYLLVNSQVDGDWSNVYVTCLNNLAILNTKAEADSNYNYSGISKILTAFCLGVATDWWGDVPYSEALKGSTNFTPKYDSQEEIYKNIQSFLDNGISDIAKNKGKIPGSDDFFYGGDMEKWTRLAYTLKARFYMHLTKAPGYTATQQATLALAALDKALQSNDDNLKFVYTGSAGQENQWYWNFSSTSTLVLSSAFVDTLKARTDPRLTILVAPAAATGKYNGRAIGTQGVGSLEDYSIPGNLYAAPAANNYIINYSEALFLKAEATLISSGAAAAAPIYRQAIEADMVKSGLDITSGSVTSYINSRTNITAQNALRHIIEDKVIANFLSLENFNDWRRTGFPVLQKVPNALSDIPRRIIYPQLEKTSNPQPQQTAKLTDRVWWDAQ</sequence>
<dbReference type="PROSITE" id="PS51257">
    <property type="entry name" value="PROKAR_LIPOPROTEIN"/>
    <property type="match status" value="1"/>
</dbReference>
<comment type="caution">
    <text evidence="1">The sequence shown here is derived from an EMBL/GenBank/DDBJ whole genome shotgun (WGS) entry which is preliminary data.</text>
</comment>